<evidence type="ECO:0000313" key="1">
    <source>
        <dbReference type="EMBL" id="CRF35340.1"/>
    </source>
</evidence>
<evidence type="ECO:0000313" key="2">
    <source>
        <dbReference type="Proteomes" id="UP000043763"/>
    </source>
</evidence>
<protein>
    <submittedName>
        <fullName evidence="1">Uncharacterized protein</fullName>
    </submittedName>
</protein>
<name>A0A0G4KAC4_9SPIR</name>
<dbReference type="OrthoDB" id="1431004at2"/>
<dbReference type="Proteomes" id="UP000043763">
    <property type="component" value="Unassembled WGS sequence"/>
</dbReference>
<reference evidence="2" key="1">
    <citation type="submission" date="2015-04" db="EMBL/GenBank/DDBJ databases">
        <authorList>
            <person name="Mushtaq Mamoona"/>
        </authorList>
    </citation>
    <scope>NUCLEOTIDE SEQUENCE [LARGE SCALE GENOMIC DNA]</scope>
    <source>
        <strain evidence="2">AN4859/03</strain>
    </source>
</reference>
<dbReference type="RefSeq" id="WP_048595980.1">
    <property type="nucleotide sequence ID" value="NZ_CVLB01000003.1"/>
</dbReference>
<accession>A0A0G4KAC4</accession>
<dbReference type="AlphaFoldDB" id="A0A0G4KAC4"/>
<sequence length="332" mass="39769">MSDYNNFMDFFTAYRDKNIHKEIFFTLFEDLYLKEKTDMEKRISKLPINKKKYNLQQISKEVFNTKIYFKKKSELTMYYKVQFEAMLYVFEDYYKMIIEFKNKEDFYKDEIFNGYLEYYSSLYCNILRIIEESEVNYGIEASQMAILRNRINSYETFISSLRLKNNLSPFSYIPALNNSVFLIRQSIELKLKNILGIDYIINSDNGKLIKIPGDKLLNFVFNNENIKVPNTLEIEIIKKIHNWTQIFIHGGFVINIWQIHIAHIVLNDFFSPNTYSDTEKKIFSIYGSVKMSKDYYNNQLETELINYLKKDPNITNQNIKIIKLKDPEAIIY</sequence>
<proteinExistence type="predicted"/>
<gene>
    <name evidence="1" type="ORF">BRSU_2589</name>
</gene>
<keyword evidence="2" id="KW-1185">Reference proteome</keyword>
<organism evidence="1 2">
    <name type="scientific">Brachyspira suanatina</name>
    <dbReference type="NCBI Taxonomy" id="381802"/>
    <lineage>
        <taxon>Bacteria</taxon>
        <taxon>Pseudomonadati</taxon>
        <taxon>Spirochaetota</taxon>
        <taxon>Spirochaetia</taxon>
        <taxon>Brachyspirales</taxon>
        <taxon>Brachyspiraceae</taxon>
        <taxon>Brachyspira</taxon>
    </lineage>
</organism>
<dbReference type="EMBL" id="CVLB01000003">
    <property type="protein sequence ID" value="CRF35340.1"/>
    <property type="molecule type" value="Genomic_DNA"/>
</dbReference>